<dbReference type="RefSeq" id="WP_175154205.1">
    <property type="nucleotide sequence ID" value="NZ_FNDG01000002.1"/>
</dbReference>
<reference evidence="2 3" key="1">
    <citation type="submission" date="2016-10" db="EMBL/GenBank/DDBJ databases">
        <authorList>
            <person name="de Groot N.N."/>
        </authorList>
    </citation>
    <scope>NUCLEOTIDE SEQUENCE [LARGE SCALE GENOMIC DNA]</scope>
    <source>
        <strain evidence="2 3">LMG 18387</strain>
    </source>
</reference>
<dbReference type="AlphaFoldDB" id="A0A1G7ZND8"/>
<proteinExistence type="predicted"/>
<evidence type="ECO:0000256" key="1">
    <source>
        <dbReference type="SAM" id="MobiDB-lite"/>
    </source>
</evidence>
<accession>A0A1G7ZND8</accession>
<dbReference type="STRING" id="29435.SAMN05216588_102416"/>
<protein>
    <submittedName>
        <fullName evidence="2">Uncharacterized protein</fullName>
    </submittedName>
</protein>
<gene>
    <name evidence="2" type="ORF">SAMN05216588_102416</name>
</gene>
<organism evidence="2 3">
    <name type="scientific">Phytopseudomonas flavescens</name>
    <dbReference type="NCBI Taxonomy" id="29435"/>
    <lineage>
        <taxon>Bacteria</taxon>
        <taxon>Pseudomonadati</taxon>
        <taxon>Pseudomonadota</taxon>
        <taxon>Gammaproteobacteria</taxon>
        <taxon>Pseudomonadales</taxon>
        <taxon>Pseudomonadaceae</taxon>
        <taxon>Phytopseudomonas</taxon>
    </lineage>
</organism>
<feature type="compositionally biased region" description="Polar residues" evidence="1">
    <location>
        <begin position="106"/>
        <end position="119"/>
    </location>
</feature>
<name>A0A1G7ZND8_9GAMM</name>
<dbReference type="EMBL" id="FNDG01000002">
    <property type="protein sequence ID" value="SDH10223.1"/>
    <property type="molecule type" value="Genomic_DNA"/>
</dbReference>
<sequence length="119" mass="13357">MKILRGYVKGVITKGTEQKPWSMVGIECTSQDRDGFDQTILVKFMVAGKQHQEGLQNAYRVLIGSEVFAPFSDEIDEYNGKSRIRYSLQGIPLRLQEIQRERPATAPTSTQQPQVKAAG</sequence>
<dbReference type="Proteomes" id="UP000198606">
    <property type="component" value="Unassembled WGS sequence"/>
</dbReference>
<evidence type="ECO:0000313" key="3">
    <source>
        <dbReference type="Proteomes" id="UP000198606"/>
    </source>
</evidence>
<evidence type="ECO:0000313" key="2">
    <source>
        <dbReference type="EMBL" id="SDH10223.1"/>
    </source>
</evidence>
<feature type="region of interest" description="Disordered" evidence="1">
    <location>
        <begin position="98"/>
        <end position="119"/>
    </location>
</feature>